<keyword evidence="2" id="KW-1185">Reference proteome</keyword>
<dbReference type="EMBL" id="AP022595">
    <property type="protein sequence ID" value="BBY57565.1"/>
    <property type="molecule type" value="Genomic_DNA"/>
</dbReference>
<evidence type="ECO:0000313" key="1">
    <source>
        <dbReference type="EMBL" id="BBY57565.1"/>
    </source>
</evidence>
<reference evidence="1 2" key="1">
    <citation type="journal article" date="2019" name="Emerg. Microbes Infect.">
        <title>Comprehensive subspecies identification of 175 nontuberculous mycobacteria species based on 7547 genomic profiles.</title>
        <authorList>
            <person name="Matsumoto Y."/>
            <person name="Kinjo T."/>
            <person name="Motooka D."/>
            <person name="Nabeya D."/>
            <person name="Jung N."/>
            <person name="Uechi K."/>
            <person name="Horii T."/>
            <person name="Iida T."/>
            <person name="Fujita J."/>
            <person name="Nakamura S."/>
        </authorList>
    </citation>
    <scope>NUCLEOTIDE SEQUENCE [LARGE SCALE GENOMIC DNA]</scope>
    <source>
        <strain evidence="1 2">JCM 30395</strain>
    </source>
</reference>
<protein>
    <submittedName>
        <fullName evidence="1">Uncharacterized protein</fullName>
    </submittedName>
</protein>
<sequence>MDAWPPAARSAFDDSDWSRDVARRAITVAEVGAAVTGTHASHLQGPINDRALPADSAETYPWTTDLGEAAPMGIATRRELIREPYAARGPVVCRQYRSNHR</sequence>
<dbReference type="RefSeq" id="WP_163694818.1">
    <property type="nucleotide sequence ID" value="NZ_AP022595.1"/>
</dbReference>
<proteinExistence type="predicted"/>
<accession>A0A7I7SNG3</accession>
<organism evidence="1 2">
    <name type="scientific">Mycolicibacterium sarraceniae</name>
    <dbReference type="NCBI Taxonomy" id="1534348"/>
    <lineage>
        <taxon>Bacteria</taxon>
        <taxon>Bacillati</taxon>
        <taxon>Actinomycetota</taxon>
        <taxon>Actinomycetes</taxon>
        <taxon>Mycobacteriales</taxon>
        <taxon>Mycobacteriaceae</taxon>
        <taxon>Mycolicibacterium</taxon>
    </lineage>
</organism>
<evidence type="ECO:0000313" key="2">
    <source>
        <dbReference type="Proteomes" id="UP000466445"/>
    </source>
</evidence>
<dbReference type="Proteomes" id="UP000466445">
    <property type="component" value="Chromosome"/>
</dbReference>
<name>A0A7I7SNG3_9MYCO</name>
<dbReference type="KEGG" id="msar:MSAR_07010"/>
<gene>
    <name evidence="1" type="ORF">MSAR_07010</name>
</gene>
<dbReference type="AlphaFoldDB" id="A0A7I7SNG3"/>